<keyword evidence="1" id="KW-0812">Transmembrane</keyword>
<reference evidence="3 4" key="1">
    <citation type="submission" date="2019-09" db="EMBL/GenBank/DDBJ databases">
        <title>The hologenome of the rock-dwelling lichen Lasallia pustulata.</title>
        <authorList>
            <person name="Greshake Tzovaras B."/>
            <person name="Segers F."/>
            <person name="Bicker A."/>
            <person name="Dal Grande F."/>
            <person name="Otte J."/>
            <person name="Hankeln T."/>
            <person name="Schmitt I."/>
            <person name="Ebersberger I."/>
        </authorList>
    </citation>
    <scope>NUCLEOTIDE SEQUENCE [LARGE SCALE GENOMIC DNA]</scope>
    <source>
        <strain evidence="3">A1-1</strain>
    </source>
</reference>
<name>A0A5M8PLQ6_9LECA</name>
<dbReference type="Gene3D" id="3.90.79.10">
    <property type="entry name" value="Nucleoside Triphosphate Pyrophosphohydrolase"/>
    <property type="match status" value="1"/>
</dbReference>
<dbReference type="AlphaFoldDB" id="A0A5M8PLQ6"/>
<keyword evidence="1" id="KW-0472">Membrane</keyword>
<dbReference type="PANTHER" id="PTHR12992">
    <property type="entry name" value="NUDIX HYDROLASE"/>
    <property type="match status" value="1"/>
</dbReference>
<dbReference type="SUPFAM" id="SSF55811">
    <property type="entry name" value="Nudix"/>
    <property type="match status" value="1"/>
</dbReference>
<protein>
    <recommendedName>
        <fullName evidence="2">Nudix hydrolase domain-containing protein</fullName>
    </recommendedName>
</protein>
<dbReference type="InterPro" id="IPR045121">
    <property type="entry name" value="CoAse"/>
</dbReference>
<evidence type="ECO:0000313" key="3">
    <source>
        <dbReference type="EMBL" id="KAA6409875.1"/>
    </source>
</evidence>
<comment type="caution">
    <text evidence="3">The sequence shown here is derived from an EMBL/GenBank/DDBJ whole genome shotgun (WGS) entry which is preliminary data.</text>
</comment>
<dbReference type="OrthoDB" id="77989at2759"/>
<proteinExistence type="predicted"/>
<dbReference type="Proteomes" id="UP000324767">
    <property type="component" value="Unassembled WGS sequence"/>
</dbReference>
<accession>A0A5M8PLQ6</accession>
<dbReference type="Pfam" id="PF00293">
    <property type="entry name" value="NUDIX"/>
    <property type="match status" value="1"/>
</dbReference>
<feature type="transmembrane region" description="Helical" evidence="1">
    <location>
        <begin position="419"/>
        <end position="439"/>
    </location>
</feature>
<sequence length="445" mass="49365">MRADTSGTKRLGNNGLRDVLHHLHEHTYPQVSNPPDCKKRASVALVIRLRPDASYWPCRSGTDSTPSSSFEDRLNGFFDQAWVQHADPEVLFIKRAARTGDRWTSHVALPGGKREPADSSDWATGARETLEEVGLDLNAGFCLPVGNLPERIVTTSWGKVPLMVLCPFVCLVTHHHLPPLRLQPTEVGSTHWVSLRALLSPSLRTYERADVSDRLAGRSGPVTRGILRAILGQMLFAAVRLVPTESLYCSSVPGFIPDSFEEHPKRASVVGRLRCWWRGDHAGPVSTERPLLLWGLTLGIVADFLEMLPPHNALDLWTWPTFSPWDVRLVLWIMSYSFRMRKLRQIGVGQVHAPAAVEEGAEAIDAPKGKPPEVRPGEVGIGGLGAGQLYSKLKQSHERGRSSAVGIMLEGYYDLVRRAVFVALVLRVATGLAMSSLFIKRFRRH</sequence>
<dbReference type="PANTHER" id="PTHR12992:SF44">
    <property type="entry name" value="NUDIX HYDROLASE DOMAIN-CONTAINING PROTEIN"/>
    <property type="match status" value="1"/>
</dbReference>
<dbReference type="InterPro" id="IPR015797">
    <property type="entry name" value="NUDIX_hydrolase-like_dom_sf"/>
</dbReference>
<dbReference type="InterPro" id="IPR000086">
    <property type="entry name" value="NUDIX_hydrolase_dom"/>
</dbReference>
<keyword evidence="1" id="KW-1133">Transmembrane helix</keyword>
<evidence type="ECO:0000313" key="4">
    <source>
        <dbReference type="Proteomes" id="UP000324767"/>
    </source>
</evidence>
<gene>
    <name evidence="3" type="ORF">FRX48_06488</name>
</gene>
<evidence type="ECO:0000259" key="2">
    <source>
        <dbReference type="PROSITE" id="PS51462"/>
    </source>
</evidence>
<evidence type="ECO:0000256" key="1">
    <source>
        <dbReference type="SAM" id="Phobius"/>
    </source>
</evidence>
<feature type="domain" description="Nudix hydrolase" evidence="2">
    <location>
        <begin position="38"/>
        <end position="216"/>
    </location>
</feature>
<dbReference type="PROSITE" id="PS51462">
    <property type="entry name" value="NUDIX"/>
    <property type="match status" value="1"/>
</dbReference>
<dbReference type="EMBL" id="VXIT01000010">
    <property type="protein sequence ID" value="KAA6409875.1"/>
    <property type="molecule type" value="Genomic_DNA"/>
</dbReference>
<organism evidence="3 4">
    <name type="scientific">Lasallia pustulata</name>
    <dbReference type="NCBI Taxonomy" id="136370"/>
    <lineage>
        <taxon>Eukaryota</taxon>
        <taxon>Fungi</taxon>
        <taxon>Dikarya</taxon>
        <taxon>Ascomycota</taxon>
        <taxon>Pezizomycotina</taxon>
        <taxon>Lecanoromycetes</taxon>
        <taxon>OSLEUM clade</taxon>
        <taxon>Umbilicariomycetidae</taxon>
        <taxon>Umbilicariales</taxon>
        <taxon>Umbilicariaceae</taxon>
        <taxon>Lasallia</taxon>
    </lineage>
</organism>
<dbReference type="CDD" id="cd03426">
    <property type="entry name" value="NUDIX_CoAse_Nudt7"/>
    <property type="match status" value="1"/>
</dbReference>
<dbReference type="GO" id="GO:0010945">
    <property type="term" value="F:coenzyme A diphosphatase activity"/>
    <property type="evidence" value="ECO:0007669"/>
    <property type="project" value="InterPro"/>
</dbReference>